<comment type="similarity">
    <text evidence="1">Belongs to the YciI family.</text>
</comment>
<dbReference type="PANTHER" id="PTHR35174">
    <property type="entry name" value="BLL7171 PROTEIN-RELATED"/>
    <property type="match status" value="1"/>
</dbReference>
<evidence type="ECO:0000259" key="2">
    <source>
        <dbReference type="Pfam" id="PF03795"/>
    </source>
</evidence>
<proteinExistence type="inferred from homology"/>
<dbReference type="PANTHER" id="PTHR35174:SF3">
    <property type="entry name" value="BLL7171 PROTEIN"/>
    <property type="match status" value="1"/>
</dbReference>
<dbReference type="EMBL" id="CP109546">
    <property type="protein sequence ID" value="WTZ07517.1"/>
    <property type="molecule type" value="Genomic_DNA"/>
</dbReference>
<dbReference type="SUPFAM" id="SSF54909">
    <property type="entry name" value="Dimeric alpha+beta barrel"/>
    <property type="match status" value="1"/>
</dbReference>
<reference evidence="3" key="1">
    <citation type="submission" date="2022-10" db="EMBL/GenBank/DDBJ databases">
        <title>The complete genomes of actinobacterial strains from the NBC collection.</title>
        <authorList>
            <person name="Joergensen T.S."/>
            <person name="Alvarez Arevalo M."/>
            <person name="Sterndorff E.B."/>
            <person name="Faurdal D."/>
            <person name="Vuksanovic O."/>
            <person name="Mourched A.-S."/>
            <person name="Charusanti P."/>
            <person name="Shaw S."/>
            <person name="Blin K."/>
            <person name="Weber T."/>
        </authorList>
    </citation>
    <scope>NUCLEOTIDE SEQUENCE</scope>
    <source>
        <strain evidence="3">NBC_01393</strain>
    </source>
</reference>
<sequence length="118" mass="13009">MKYYLLSVMQPQGEPPAPEVLEEIMHNLDVFNTELREADAWVFAGGLHGPETATVLRARDGDVLVTDGPYAESKEYLGGICLIKAPDLDAALAWGRKATLATTLPIEVRPFTHESEDR</sequence>
<name>A0AAU3HPL2_9ACTN</name>
<dbReference type="Gene3D" id="3.30.70.1060">
    <property type="entry name" value="Dimeric alpha+beta barrel"/>
    <property type="match status" value="1"/>
</dbReference>
<dbReference type="InterPro" id="IPR011008">
    <property type="entry name" value="Dimeric_a/b-barrel"/>
</dbReference>
<evidence type="ECO:0000313" key="3">
    <source>
        <dbReference type="EMBL" id="WTZ07517.1"/>
    </source>
</evidence>
<organism evidence="3">
    <name type="scientific">Streptomyces sp. NBC_01393</name>
    <dbReference type="NCBI Taxonomy" id="2903851"/>
    <lineage>
        <taxon>Bacteria</taxon>
        <taxon>Bacillati</taxon>
        <taxon>Actinomycetota</taxon>
        <taxon>Actinomycetes</taxon>
        <taxon>Kitasatosporales</taxon>
        <taxon>Streptomycetaceae</taxon>
        <taxon>Streptomyces</taxon>
    </lineage>
</organism>
<evidence type="ECO:0000256" key="1">
    <source>
        <dbReference type="ARBA" id="ARBA00007689"/>
    </source>
</evidence>
<gene>
    <name evidence="3" type="ORF">OG699_05590</name>
</gene>
<feature type="domain" description="YCII-related" evidence="2">
    <location>
        <begin position="1"/>
        <end position="102"/>
    </location>
</feature>
<protein>
    <submittedName>
        <fullName evidence="3">YciI family protein</fullName>
    </submittedName>
</protein>
<dbReference type="InterPro" id="IPR005545">
    <property type="entry name" value="YCII"/>
</dbReference>
<dbReference type="Pfam" id="PF03795">
    <property type="entry name" value="YCII"/>
    <property type="match status" value="1"/>
</dbReference>
<dbReference type="AlphaFoldDB" id="A0AAU3HPL2"/>
<accession>A0AAU3HPL2</accession>